<dbReference type="AlphaFoldDB" id="A0A8J5F2E1"/>
<dbReference type="Proteomes" id="UP000734854">
    <property type="component" value="Unassembled WGS sequence"/>
</dbReference>
<gene>
    <name evidence="1" type="ORF">ZIOFF_063601</name>
</gene>
<protein>
    <submittedName>
        <fullName evidence="1">Uncharacterized protein</fullName>
    </submittedName>
</protein>
<dbReference type="GO" id="GO:0009507">
    <property type="term" value="C:chloroplast"/>
    <property type="evidence" value="ECO:0007669"/>
    <property type="project" value="TreeGrafter"/>
</dbReference>
<reference evidence="1 2" key="1">
    <citation type="submission" date="2020-08" db="EMBL/GenBank/DDBJ databases">
        <title>Plant Genome Project.</title>
        <authorList>
            <person name="Zhang R.-G."/>
        </authorList>
    </citation>
    <scope>NUCLEOTIDE SEQUENCE [LARGE SCALE GENOMIC DNA]</scope>
    <source>
        <tissue evidence="1">Rhizome</tissue>
    </source>
</reference>
<accession>A0A8J5F2E1</accession>
<dbReference type="GO" id="GO:0030497">
    <property type="term" value="P:fatty acid elongation"/>
    <property type="evidence" value="ECO:0007669"/>
    <property type="project" value="TreeGrafter"/>
</dbReference>
<dbReference type="InterPro" id="IPR052987">
    <property type="entry name" value="Chloroplast_AMP-bd_Enzymes"/>
</dbReference>
<dbReference type="SUPFAM" id="SSF56801">
    <property type="entry name" value="Acetyl-CoA synthetase-like"/>
    <property type="match status" value="1"/>
</dbReference>
<comment type="caution">
    <text evidence="1">The sequence shown here is derived from an EMBL/GenBank/DDBJ whole genome shotgun (WGS) entry which is preliminary data.</text>
</comment>
<dbReference type="PANTHER" id="PTHR43813:SF1">
    <property type="entry name" value="ACYL-ACTIVATING ENZYME 16, CHLOROPLASTIC-RELATED"/>
    <property type="match status" value="1"/>
</dbReference>
<sequence length="331" mass="37334">MELTNHAINSEFSDFQALNMESPLAGFITSPLEKEILNFSEGLRVVGVVPDEKLALFADNSCRWLIADQDALDVVSSVLELHVTSMTEFWTKTNPFKLLNLGQMSYYKHLVAQNERVLNVSLVLEFRMTSRFMAEFWIKTWPKSSAPAPSLPLMNVLAYIVLDAGIMATGAINVVRGTRSSSEELLNIYNHSESNALVVDSPQFFNRLAESLIPKADVRFIVLLWGDKLSLNKELVKGIPLYDYNDIIELGSKSRHTLLHSSKPEPGVCLFLLKSRRQHLPDKVASSSSASLAYHCYYGLILILIEHGPARFRSPEKSLFICLFRNSLYYL</sequence>
<dbReference type="EMBL" id="JACMSC010000017">
    <property type="protein sequence ID" value="KAG6480123.1"/>
    <property type="molecule type" value="Genomic_DNA"/>
</dbReference>
<name>A0A8J5F2E1_ZINOF</name>
<evidence type="ECO:0000313" key="1">
    <source>
        <dbReference type="EMBL" id="KAG6480123.1"/>
    </source>
</evidence>
<proteinExistence type="predicted"/>
<dbReference type="PANTHER" id="PTHR43813">
    <property type="entry name" value="ACYL-ACTIVATING ENZYME 16, CHLOROPLASTIC-RELATED"/>
    <property type="match status" value="1"/>
</dbReference>
<keyword evidence="2" id="KW-1185">Reference proteome</keyword>
<organism evidence="1 2">
    <name type="scientific">Zingiber officinale</name>
    <name type="common">Ginger</name>
    <name type="synonym">Amomum zingiber</name>
    <dbReference type="NCBI Taxonomy" id="94328"/>
    <lineage>
        <taxon>Eukaryota</taxon>
        <taxon>Viridiplantae</taxon>
        <taxon>Streptophyta</taxon>
        <taxon>Embryophyta</taxon>
        <taxon>Tracheophyta</taxon>
        <taxon>Spermatophyta</taxon>
        <taxon>Magnoliopsida</taxon>
        <taxon>Liliopsida</taxon>
        <taxon>Zingiberales</taxon>
        <taxon>Zingiberaceae</taxon>
        <taxon>Zingiber</taxon>
    </lineage>
</organism>
<dbReference type="GO" id="GO:0008922">
    <property type="term" value="F:long-chain fatty acid [acyl-carrier-protein] ligase activity"/>
    <property type="evidence" value="ECO:0007669"/>
    <property type="project" value="TreeGrafter"/>
</dbReference>
<evidence type="ECO:0000313" key="2">
    <source>
        <dbReference type="Proteomes" id="UP000734854"/>
    </source>
</evidence>